<keyword evidence="1" id="KW-0175">Coiled coil</keyword>
<feature type="compositionally biased region" description="Low complexity" evidence="2">
    <location>
        <begin position="292"/>
        <end position="309"/>
    </location>
</feature>
<dbReference type="PANTHER" id="PTHR21666">
    <property type="entry name" value="PEPTIDASE-RELATED"/>
    <property type="match status" value="1"/>
</dbReference>
<dbReference type="EMBL" id="CP093846">
    <property type="protein sequence ID" value="UNT01168.1"/>
    <property type="molecule type" value="Genomic_DNA"/>
</dbReference>
<feature type="domain" description="M23ase beta-sheet core" evidence="3">
    <location>
        <begin position="524"/>
        <end position="617"/>
    </location>
</feature>
<feature type="compositionally biased region" description="Low complexity" evidence="2">
    <location>
        <begin position="426"/>
        <end position="445"/>
    </location>
</feature>
<name>A0ABY3Y344_9ACTN</name>
<evidence type="ECO:0000256" key="2">
    <source>
        <dbReference type="SAM" id="MobiDB-lite"/>
    </source>
</evidence>
<gene>
    <name evidence="4" type="ORF">MMF93_20245</name>
</gene>
<keyword evidence="5" id="KW-1185">Reference proteome</keyword>
<sequence length="629" mass="64745">MNDRHPSGVPSPDDDSGAGFSYEPSSGDYGQSAYGAYGEAAYSTDPHGGYSVGAYDSTVGHAVDAYGSPTGAYASYGDDDPLFGTLPGAGAHAGAVPQAGTGGYPSAGWENTAAGYAAYDGSGSWDAGYGTQPTGDYSTGDYSTGDYSVPAQAGPEQAHYGYPAPDDGTGQWTFGVQDAGQQTAAWDTSSWNGGWDAPGEGAVGVGAVDAATAAGTTAAGAGTADWYVAEWNTAGWDNGGWHAGAWETDGQGAAYGYESPDGHEGHAGLQAYDGYGFDGLSHTPGQEQQFAQDSPPQHQHQQQDFAAQQGSTAQWDFSELAEHQQAYDEAAPASDMASSATSRVVDEDAAEGEFPDEHDVADSSAPVALGTVGSGPSARGRRRSPKPRPRRRALMTVAVPSVAVMGVAGAAAASVMGGDDGDGSKDSGTTTVAAPDAAPVKPSSANNKLDTQLAGLSADADDFADRASRTQERIDLKQRQEAEKERKAKEAARKEAMRPKFVLPVKNHTLSARYGQAGVNWMSVHTGIDFPVSYGTSVMAATDGTVSTKYDASYGNMAIVTAKDGTQTWYCHLSSNKIRSGQVKAGDVIAYSGSSGNSTGPHLHFEVRPGGGSAVDPIPWLQSKGLNIS</sequence>
<feature type="region of interest" description="Disordered" evidence="2">
    <location>
        <begin position="253"/>
        <end position="312"/>
    </location>
</feature>
<dbReference type="CDD" id="cd12797">
    <property type="entry name" value="M23_peptidase"/>
    <property type="match status" value="1"/>
</dbReference>
<dbReference type="InterPro" id="IPR011055">
    <property type="entry name" value="Dup_hybrid_motif"/>
</dbReference>
<feature type="region of interest" description="Disordered" evidence="2">
    <location>
        <begin position="324"/>
        <end position="393"/>
    </location>
</feature>
<dbReference type="InterPro" id="IPR050570">
    <property type="entry name" value="Cell_wall_metabolism_enzyme"/>
</dbReference>
<evidence type="ECO:0000313" key="4">
    <source>
        <dbReference type="EMBL" id="UNT01168.1"/>
    </source>
</evidence>
<evidence type="ECO:0000313" key="5">
    <source>
        <dbReference type="Proteomes" id="UP001202244"/>
    </source>
</evidence>
<dbReference type="PANTHER" id="PTHR21666:SF270">
    <property type="entry name" value="MUREIN HYDROLASE ACTIVATOR ENVC"/>
    <property type="match status" value="1"/>
</dbReference>
<evidence type="ECO:0000256" key="1">
    <source>
        <dbReference type="SAM" id="Coils"/>
    </source>
</evidence>
<dbReference type="Gene3D" id="2.70.70.10">
    <property type="entry name" value="Glucose Permease (Domain IIA)"/>
    <property type="match status" value="1"/>
</dbReference>
<feature type="region of interest" description="Disordered" evidence="2">
    <location>
        <begin position="1"/>
        <end position="25"/>
    </location>
</feature>
<evidence type="ECO:0000259" key="3">
    <source>
        <dbReference type="Pfam" id="PF01551"/>
    </source>
</evidence>
<organism evidence="4 5">
    <name type="scientific">Streptomyces tubbatahanensis</name>
    <dbReference type="NCBI Taxonomy" id="2923272"/>
    <lineage>
        <taxon>Bacteria</taxon>
        <taxon>Bacillati</taxon>
        <taxon>Actinomycetota</taxon>
        <taxon>Actinomycetes</taxon>
        <taxon>Kitasatosporales</taxon>
        <taxon>Streptomycetaceae</taxon>
        <taxon>Streptomyces</taxon>
    </lineage>
</organism>
<dbReference type="Proteomes" id="UP001202244">
    <property type="component" value="Chromosome"/>
</dbReference>
<accession>A0ABY3Y344</accession>
<feature type="coiled-coil region" evidence="1">
    <location>
        <begin position="467"/>
        <end position="497"/>
    </location>
</feature>
<feature type="region of interest" description="Disordered" evidence="2">
    <location>
        <begin position="417"/>
        <end position="447"/>
    </location>
</feature>
<dbReference type="InterPro" id="IPR016047">
    <property type="entry name" value="M23ase_b-sheet_dom"/>
</dbReference>
<feature type="compositionally biased region" description="Basic residues" evidence="2">
    <location>
        <begin position="379"/>
        <end position="393"/>
    </location>
</feature>
<protein>
    <submittedName>
        <fullName evidence="4">M23 family metallopeptidase</fullName>
    </submittedName>
</protein>
<dbReference type="SUPFAM" id="SSF51261">
    <property type="entry name" value="Duplicated hybrid motif"/>
    <property type="match status" value="1"/>
</dbReference>
<reference evidence="4 5" key="1">
    <citation type="journal article" date="2023" name="Microbiol. Spectr.">
        <title>Synergy between Genome Mining, Metabolomics, and Bioinformatics Uncovers Antibacterial Chlorinated Carbazole Alkaloids and Their Biosynthetic Gene Cluster from Streptomyces tubbatahanensis sp. nov., a Novel Actinomycete Isolated from Sulu Sea, Philippines.</title>
        <authorList>
            <person name="Tenebro C.P."/>
            <person name="Trono D.J.V.L."/>
            <person name="Balida L.A.P."/>
            <person name="Bayog L.K.A."/>
            <person name="Bruna J.R."/>
            <person name="Sabido E.M."/>
            <person name="Caspe D.P.C."/>
            <person name="de Los Santos E.L.C."/>
            <person name="Saludes J.P."/>
            <person name="Dalisay D.S."/>
        </authorList>
    </citation>
    <scope>NUCLEOTIDE SEQUENCE [LARGE SCALE GENOMIC DNA]</scope>
    <source>
        <strain evidence="4 5">DSD3025</strain>
    </source>
</reference>
<dbReference type="Pfam" id="PF01551">
    <property type="entry name" value="Peptidase_M23"/>
    <property type="match status" value="1"/>
</dbReference>
<proteinExistence type="predicted"/>